<evidence type="ECO:0000256" key="5">
    <source>
        <dbReference type="ARBA" id="ARBA00023159"/>
    </source>
</evidence>
<dbReference type="SMART" id="SM00389">
    <property type="entry name" value="HOX"/>
    <property type="match status" value="1"/>
</dbReference>
<feature type="compositionally biased region" description="Basic and acidic residues" evidence="8">
    <location>
        <begin position="335"/>
        <end position="346"/>
    </location>
</feature>
<dbReference type="GO" id="GO:0005634">
    <property type="term" value="C:nucleus"/>
    <property type="evidence" value="ECO:0007669"/>
    <property type="project" value="UniProtKB-SubCell"/>
</dbReference>
<dbReference type="PANTHER" id="PTHR11211">
    <property type="entry name" value="IROQUOIS-CLASS HOMEODOMAIN PROTEIN IRX"/>
    <property type="match status" value="1"/>
</dbReference>
<dbReference type="EMBL" id="JACMRX010000005">
    <property type="protein sequence ID" value="KAF7988604.1"/>
    <property type="molecule type" value="Genomic_DNA"/>
</dbReference>
<dbReference type="GO" id="GO:0045926">
    <property type="term" value="P:negative regulation of growth"/>
    <property type="evidence" value="ECO:0007669"/>
    <property type="project" value="UniProtKB-ARBA"/>
</dbReference>
<name>A0A835CLB6_APHGI</name>
<dbReference type="SUPFAM" id="SSF46689">
    <property type="entry name" value="Homeodomain-like"/>
    <property type="match status" value="1"/>
</dbReference>
<feature type="region of interest" description="Disordered" evidence="8">
    <location>
        <begin position="63"/>
        <end position="97"/>
    </location>
</feature>
<feature type="DNA-binding region" description="Homeobox" evidence="7">
    <location>
        <begin position="216"/>
        <end position="278"/>
    </location>
</feature>
<feature type="compositionally biased region" description="Basic and acidic residues" evidence="8">
    <location>
        <begin position="311"/>
        <end position="321"/>
    </location>
</feature>
<accession>A0A835CLB6</accession>
<comment type="caution">
    <text evidence="10">The sequence shown here is derived from an EMBL/GenBank/DDBJ whole genome shotgun (WGS) entry which is preliminary data.</text>
</comment>
<dbReference type="PROSITE" id="PS00027">
    <property type="entry name" value="HOMEOBOX_1"/>
    <property type="match status" value="1"/>
</dbReference>
<dbReference type="Proteomes" id="UP000639338">
    <property type="component" value="Unassembled WGS sequence"/>
</dbReference>
<keyword evidence="11" id="KW-1185">Reference proteome</keyword>
<dbReference type="InterPro" id="IPR017970">
    <property type="entry name" value="Homeobox_CS"/>
</dbReference>
<proteinExistence type="inferred from homology"/>
<evidence type="ECO:0000313" key="11">
    <source>
        <dbReference type="Proteomes" id="UP000639338"/>
    </source>
</evidence>
<protein>
    <recommendedName>
        <fullName evidence="9">Homeobox domain-containing protein</fullName>
    </recommendedName>
</protein>
<gene>
    <name evidence="10" type="ORF">HCN44_001177</name>
</gene>
<keyword evidence="3 7" id="KW-0238">DNA-binding</keyword>
<comment type="similarity">
    <text evidence="2">Belongs to the TALE/IRO homeobox family.</text>
</comment>
<feature type="region of interest" description="Disordered" evidence="8">
    <location>
        <begin position="278"/>
        <end position="356"/>
    </location>
</feature>
<feature type="compositionally biased region" description="Low complexity" evidence="8">
    <location>
        <begin position="436"/>
        <end position="445"/>
    </location>
</feature>
<dbReference type="GO" id="GO:0048468">
    <property type="term" value="P:cell development"/>
    <property type="evidence" value="ECO:0007669"/>
    <property type="project" value="TreeGrafter"/>
</dbReference>
<evidence type="ECO:0000256" key="2">
    <source>
        <dbReference type="ARBA" id="ARBA00008446"/>
    </source>
</evidence>
<evidence type="ECO:0000256" key="7">
    <source>
        <dbReference type="PROSITE-ProRule" id="PRU00108"/>
    </source>
</evidence>
<dbReference type="CDD" id="cd00086">
    <property type="entry name" value="homeodomain"/>
    <property type="match status" value="1"/>
</dbReference>
<dbReference type="PROSITE" id="PS50071">
    <property type="entry name" value="HOMEOBOX_2"/>
    <property type="match status" value="1"/>
</dbReference>
<feature type="compositionally biased region" description="Low complexity" evidence="8">
    <location>
        <begin position="70"/>
        <end position="85"/>
    </location>
</feature>
<evidence type="ECO:0000259" key="9">
    <source>
        <dbReference type="PROSITE" id="PS50071"/>
    </source>
</evidence>
<feature type="compositionally biased region" description="Basic and acidic residues" evidence="8">
    <location>
        <begin position="278"/>
        <end position="302"/>
    </location>
</feature>
<dbReference type="GO" id="GO:0045317">
    <property type="term" value="P:equator specification"/>
    <property type="evidence" value="ECO:0007669"/>
    <property type="project" value="UniProtKB-ARBA"/>
</dbReference>
<feature type="compositionally biased region" description="Polar residues" evidence="8">
    <location>
        <begin position="384"/>
        <end position="401"/>
    </location>
</feature>
<evidence type="ECO:0000256" key="1">
    <source>
        <dbReference type="ARBA" id="ARBA00004123"/>
    </source>
</evidence>
<dbReference type="OrthoDB" id="5399138at2759"/>
<dbReference type="GO" id="GO:0042693">
    <property type="term" value="P:muscle cell fate commitment"/>
    <property type="evidence" value="ECO:0007669"/>
    <property type="project" value="UniProtKB-ARBA"/>
</dbReference>
<evidence type="ECO:0000256" key="3">
    <source>
        <dbReference type="ARBA" id="ARBA00023125"/>
    </source>
</evidence>
<dbReference type="GO" id="GO:0007474">
    <property type="term" value="P:imaginal disc-derived wing vein specification"/>
    <property type="evidence" value="ECO:0007669"/>
    <property type="project" value="UniProtKB-ARBA"/>
</dbReference>
<dbReference type="Gene3D" id="1.10.10.60">
    <property type="entry name" value="Homeodomain-like"/>
    <property type="match status" value="1"/>
</dbReference>
<evidence type="ECO:0000256" key="6">
    <source>
        <dbReference type="ARBA" id="ARBA00023242"/>
    </source>
</evidence>
<dbReference type="InterPro" id="IPR009057">
    <property type="entry name" value="Homeodomain-like_sf"/>
</dbReference>
<dbReference type="Pfam" id="PF05920">
    <property type="entry name" value="Homeobox_KN"/>
    <property type="match status" value="1"/>
</dbReference>
<feature type="domain" description="Homeobox" evidence="9">
    <location>
        <begin position="214"/>
        <end position="277"/>
    </location>
</feature>
<evidence type="ECO:0000313" key="10">
    <source>
        <dbReference type="EMBL" id="KAF7988604.1"/>
    </source>
</evidence>
<sequence length="576" mass="60513">MCPVSVSAALVSSSPSPASVPILSVSAAAAVAAAASAASSVTSVNHQLTSPISSTRMAVTSAIVRPPGSPTTSVSPSQPHSQPPTAGGGGGPTQSGRCCDTGRPLFNDPITGQTICSCQYDLLGNYQRLGGMAPAALSMYSAPYAAAAAAAEGMAAYFPSLGAEQPPFYTTGGGGLDLKENLGAGAAAAWPYPSVYHPYDAAFASYPFNGYGMDLNGARRKNATRETTSTLKAWLNEHKKNPYPTKGEKIMLAIITKMTLTQVSTWFANARRRLKKENKMTWEPRNKDKYDDDEHKHFHYSKDSGTGSSEDGERPAHRLDLLHGSSTSGNIQNRPESEWSESRADSGPDSPECLFDQREPRHPLQLQHPAYLGSHGRILRHPSPDNTSPSGVGSGTSHLPPSTSASSTGSGGVGPIKPRIWSLADMASKDGEQHQQHNNNHSNSSITNLSSPYGSGNGGGKIVSPLASRLPPHHPLHPAMHTGGQFVRPHPDFYRNFYGASHLGTNDMALLESYSRTLGSFGGVLPPTSNHPSLLTNSSSATSSNIKNFTINGNVNTGQVLLTASSGVSPSSSSTS</sequence>
<reference evidence="10 11" key="1">
    <citation type="submission" date="2020-08" db="EMBL/GenBank/DDBJ databases">
        <title>Aphidius gifuensis genome sequencing and assembly.</title>
        <authorList>
            <person name="Du Z."/>
        </authorList>
    </citation>
    <scope>NUCLEOTIDE SEQUENCE [LARGE SCALE GENOMIC DNA]</scope>
    <source>
        <strain evidence="10">YNYX2018</strain>
        <tissue evidence="10">Adults</tissue>
    </source>
</reference>
<dbReference type="InterPro" id="IPR001356">
    <property type="entry name" value="HD"/>
</dbReference>
<dbReference type="GO" id="GO:0000978">
    <property type="term" value="F:RNA polymerase II cis-regulatory region sequence-specific DNA binding"/>
    <property type="evidence" value="ECO:0007669"/>
    <property type="project" value="TreeGrafter"/>
</dbReference>
<feature type="compositionally biased region" description="Polar residues" evidence="8">
    <location>
        <begin position="324"/>
        <end position="334"/>
    </location>
</feature>
<comment type="subcellular location">
    <subcellularLocation>
        <location evidence="1 7">Nucleus</location>
    </subcellularLocation>
</comment>
<evidence type="ECO:0000256" key="8">
    <source>
        <dbReference type="SAM" id="MobiDB-lite"/>
    </source>
</evidence>
<evidence type="ECO:0000256" key="4">
    <source>
        <dbReference type="ARBA" id="ARBA00023155"/>
    </source>
</evidence>
<dbReference type="SMART" id="SM00548">
    <property type="entry name" value="IRO"/>
    <property type="match status" value="1"/>
</dbReference>
<feature type="region of interest" description="Disordered" evidence="8">
    <location>
        <begin position="375"/>
        <end position="483"/>
    </location>
</feature>
<organism evidence="10 11">
    <name type="scientific">Aphidius gifuensis</name>
    <name type="common">Parasitoid wasp</name>
    <dbReference type="NCBI Taxonomy" id="684658"/>
    <lineage>
        <taxon>Eukaryota</taxon>
        <taxon>Metazoa</taxon>
        <taxon>Ecdysozoa</taxon>
        <taxon>Arthropoda</taxon>
        <taxon>Hexapoda</taxon>
        <taxon>Insecta</taxon>
        <taxon>Pterygota</taxon>
        <taxon>Neoptera</taxon>
        <taxon>Endopterygota</taxon>
        <taxon>Hymenoptera</taxon>
        <taxon>Apocrita</taxon>
        <taxon>Ichneumonoidea</taxon>
        <taxon>Braconidae</taxon>
        <taxon>Aphidiinae</taxon>
        <taxon>Aphidius</taxon>
    </lineage>
</organism>
<dbReference type="InterPro" id="IPR008422">
    <property type="entry name" value="KN_HD"/>
</dbReference>
<dbReference type="AlphaFoldDB" id="A0A835CLB6"/>
<dbReference type="FunFam" id="1.10.10.60:FF:000003">
    <property type="entry name" value="Iroquois-class homeobox protein IRX"/>
    <property type="match status" value="1"/>
</dbReference>
<dbReference type="GO" id="GO:0000981">
    <property type="term" value="F:DNA-binding transcription factor activity, RNA polymerase II-specific"/>
    <property type="evidence" value="ECO:0007669"/>
    <property type="project" value="InterPro"/>
</dbReference>
<dbReference type="GO" id="GO:0030182">
    <property type="term" value="P:neuron differentiation"/>
    <property type="evidence" value="ECO:0007669"/>
    <property type="project" value="TreeGrafter"/>
</dbReference>
<dbReference type="InterPro" id="IPR003893">
    <property type="entry name" value="Iroquois_homeo"/>
</dbReference>
<keyword evidence="5" id="KW-0010">Activator</keyword>
<keyword evidence="6 7" id="KW-0539">Nucleus</keyword>
<dbReference type="PANTHER" id="PTHR11211:SF40">
    <property type="entry name" value="MIRROR, ISOFORM C"/>
    <property type="match status" value="1"/>
</dbReference>
<keyword evidence="4 7" id="KW-0371">Homeobox</keyword>